<feature type="region of interest" description="Disordered" evidence="1">
    <location>
        <begin position="173"/>
        <end position="202"/>
    </location>
</feature>
<protein>
    <submittedName>
        <fullName evidence="3">ATPase family AAA domain-containing protein 5</fullName>
    </submittedName>
</protein>
<dbReference type="GO" id="GO:0003677">
    <property type="term" value="F:DNA binding"/>
    <property type="evidence" value="ECO:0007669"/>
    <property type="project" value="TreeGrafter"/>
</dbReference>
<dbReference type="PANTHER" id="PTHR23389">
    <property type="entry name" value="CHROMOSOME TRANSMISSION FIDELITY FACTOR 18"/>
    <property type="match status" value="1"/>
</dbReference>
<dbReference type="RefSeq" id="XP_008060038.2">
    <property type="nucleotide sequence ID" value="XM_008061847.2"/>
</dbReference>
<name>A0A1U7TUE2_CARSF</name>
<organism evidence="2 3">
    <name type="scientific">Carlito syrichta</name>
    <name type="common">Philippine tarsier</name>
    <name type="synonym">Tarsius syrichta</name>
    <dbReference type="NCBI Taxonomy" id="1868482"/>
    <lineage>
        <taxon>Eukaryota</taxon>
        <taxon>Metazoa</taxon>
        <taxon>Chordata</taxon>
        <taxon>Craniata</taxon>
        <taxon>Vertebrata</taxon>
        <taxon>Euteleostomi</taxon>
        <taxon>Mammalia</taxon>
        <taxon>Eutheria</taxon>
        <taxon>Euarchontoglires</taxon>
        <taxon>Primates</taxon>
        <taxon>Haplorrhini</taxon>
        <taxon>Tarsiiformes</taxon>
        <taxon>Tarsiidae</taxon>
        <taxon>Carlito</taxon>
    </lineage>
</organism>
<evidence type="ECO:0000313" key="3">
    <source>
        <dbReference type="RefSeq" id="XP_008060038.2"/>
    </source>
</evidence>
<dbReference type="GO" id="GO:0005634">
    <property type="term" value="C:nucleus"/>
    <property type="evidence" value="ECO:0007669"/>
    <property type="project" value="TreeGrafter"/>
</dbReference>
<feature type="compositionally biased region" description="Basic and acidic residues" evidence="1">
    <location>
        <begin position="237"/>
        <end position="249"/>
    </location>
</feature>
<dbReference type="OrthoDB" id="9996895at2759"/>
<dbReference type="PANTHER" id="PTHR23389:SF21">
    <property type="entry name" value="ATPASE FAMILY AAA DOMAIN-CONTAINING PROTEIN 5"/>
    <property type="match status" value="1"/>
</dbReference>
<feature type="region of interest" description="Disordered" evidence="1">
    <location>
        <begin position="229"/>
        <end position="252"/>
    </location>
</feature>
<dbReference type="Proteomes" id="UP000189704">
    <property type="component" value="Unplaced"/>
</dbReference>
<evidence type="ECO:0000313" key="2">
    <source>
        <dbReference type="Proteomes" id="UP000189704"/>
    </source>
</evidence>
<dbReference type="KEGG" id="csyr:103264198"/>
<keyword evidence="2" id="KW-1185">Reference proteome</keyword>
<reference evidence="3" key="1">
    <citation type="submission" date="2025-08" db="UniProtKB">
        <authorList>
            <consortium name="RefSeq"/>
        </authorList>
    </citation>
    <scope>IDENTIFICATION</scope>
</reference>
<sequence>MICLTENFRTDVKDFVTLLSANACDIRKSILSLQFWIRSGGGILEERPLTLCRRNSRNVQLVCCEDGPDSKNNPKNTKKKCINLPKCDTGCAETLFGLKNIFSPSDDLFSFLKHKMTTKEDWHKLIQLLTEFQMRNVDFLYSNLEFILPLPVDVIPETKNLCGSSVTVDSSTATKSMKCNPRKHSEGEKPLKKSPKKKQKKKIITLDDSDLFDTELEFPDELMNLSLVSSSSNSQESKARDKPSSPEKKKLNRCLDSNIQSIPCSPKTPAEKKCSALVSDCLNSLTEFMDNMSFLDALLTDIREQKEHGKNDFSWTNGKVKSGLCDEFSLESNDGWTSQSSGELKAAVEALSFAKCSSTISKALETSLNPCKKLGRDPTSDLTFYVSQMRNNVHFSHSAANLDNAWKRIAVIKSVCSSRTLLYVGNRQASTIEYLPTLRNICRTEKLKEQGKSKRRFLHYFEGIHLDIPKETVKTLAADFP</sequence>
<proteinExistence type="predicted"/>
<accession>A0A1U7TUE2</accession>
<evidence type="ECO:0000256" key="1">
    <source>
        <dbReference type="SAM" id="MobiDB-lite"/>
    </source>
</evidence>
<feature type="compositionally biased region" description="Basic residues" evidence="1">
    <location>
        <begin position="192"/>
        <end position="202"/>
    </location>
</feature>
<dbReference type="GeneID" id="103264198"/>
<dbReference type="GO" id="GO:0061860">
    <property type="term" value="F:DNA clamp unloader activity"/>
    <property type="evidence" value="ECO:0007669"/>
    <property type="project" value="TreeGrafter"/>
</dbReference>
<dbReference type="AlphaFoldDB" id="A0A1U7TUE2"/>
<gene>
    <name evidence="3" type="primary">LOC103264198</name>
</gene>